<organism evidence="6 7">
    <name type="scientific">Candidatus Micrarchaeum acidiphilum ARMAN-2</name>
    <dbReference type="NCBI Taxonomy" id="425595"/>
    <lineage>
        <taxon>Archaea</taxon>
        <taxon>Candidatus Micrarchaeota</taxon>
        <taxon>Candidatus Micrarchaeia</taxon>
        <taxon>Candidatus Micrarchaeales</taxon>
        <taxon>Candidatus Micrarchaeaceae</taxon>
        <taxon>Candidatus Micrarchaeum</taxon>
    </lineage>
</organism>
<dbReference type="InterPro" id="IPR002052">
    <property type="entry name" value="DNA_methylase_N6_adenine_CS"/>
</dbReference>
<dbReference type="GO" id="GO:0035657">
    <property type="term" value="C:eRF1 methyltransferase complex"/>
    <property type="evidence" value="ECO:0007669"/>
    <property type="project" value="TreeGrafter"/>
</dbReference>
<dbReference type="CDD" id="cd02440">
    <property type="entry name" value="AdoMet_MTases"/>
    <property type="match status" value="1"/>
</dbReference>
<protein>
    <submittedName>
        <fullName evidence="6">Methylase</fullName>
    </submittedName>
</protein>
<gene>
    <name evidence="6" type="ORF">UNLARM2_0859</name>
</gene>
<evidence type="ECO:0000313" key="6">
    <source>
        <dbReference type="EMBL" id="EET89742.1"/>
    </source>
</evidence>
<dbReference type="GO" id="GO:0032259">
    <property type="term" value="P:methylation"/>
    <property type="evidence" value="ECO:0007669"/>
    <property type="project" value="UniProtKB-KW"/>
</dbReference>
<keyword evidence="2 6" id="KW-0489">Methyltransferase</keyword>
<reference evidence="6 7" key="2">
    <citation type="journal article" date="2010" name="Proc. Natl. Acad. Sci. U.S.A.">
        <title>Enigmatic, ultrasmall, uncultivated Archaea.</title>
        <authorList>
            <person name="Baker B.J."/>
            <person name="Comolli L.R."/>
            <person name="Dick G.J."/>
            <person name="Hauser L.J."/>
            <person name="Hyatt D."/>
            <person name="Dill B.D."/>
            <person name="Land M.L."/>
            <person name="Verberkmoes N.C."/>
            <person name="Hettich R.L."/>
            <person name="Banfield J.F."/>
        </authorList>
    </citation>
    <scope>NUCLEOTIDE SEQUENCE [LARGE SCALE GENOMIC DNA]</scope>
    <source>
        <strain evidence="6">ARMAN-2</strain>
    </source>
</reference>
<dbReference type="PANTHER" id="PTHR45875">
    <property type="entry name" value="METHYLTRANSFERASE N6AMT1"/>
    <property type="match status" value="1"/>
</dbReference>
<feature type="domain" description="Methyltransferase small" evidence="5">
    <location>
        <begin position="34"/>
        <end position="168"/>
    </location>
</feature>
<reference evidence="6 7" key="1">
    <citation type="journal article" date="2009" name="Genome Biol.">
        <title>Community-wide analysis of microbial genome sequence signatures.</title>
        <authorList>
            <person name="Dick G.J."/>
            <person name="Andersson A.F."/>
            <person name="Baker B.J."/>
            <person name="Simmons S.L."/>
            <person name="Thomas B.C."/>
            <person name="Yelton A.P."/>
            <person name="Banfield J.F."/>
        </authorList>
    </citation>
    <scope>NUCLEOTIDE SEQUENCE [LARGE SCALE GENOMIC DNA]</scope>
    <source>
        <strain evidence="6">ARMAN-2</strain>
    </source>
</reference>
<dbReference type="InterPro" id="IPR007848">
    <property type="entry name" value="Small_mtfrase_dom"/>
</dbReference>
<dbReference type="Proteomes" id="UP000332487">
    <property type="component" value="Unassembled WGS sequence"/>
</dbReference>
<evidence type="ECO:0000256" key="3">
    <source>
        <dbReference type="ARBA" id="ARBA00022679"/>
    </source>
</evidence>
<name>C7DIG8_MICA2</name>
<dbReference type="InterPro" id="IPR029063">
    <property type="entry name" value="SAM-dependent_MTases_sf"/>
</dbReference>
<dbReference type="Gene3D" id="3.40.50.150">
    <property type="entry name" value="Vaccinia Virus protein VP39"/>
    <property type="match status" value="1"/>
</dbReference>
<keyword evidence="4" id="KW-0949">S-adenosyl-L-methionine</keyword>
<keyword evidence="7" id="KW-1185">Reference proteome</keyword>
<evidence type="ECO:0000256" key="1">
    <source>
        <dbReference type="ARBA" id="ARBA00006149"/>
    </source>
</evidence>
<dbReference type="GO" id="GO:0008276">
    <property type="term" value="F:protein methyltransferase activity"/>
    <property type="evidence" value="ECO:0007669"/>
    <property type="project" value="TreeGrafter"/>
</dbReference>
<keyword evidence="3" id="KW-0808">Transferase</keyword>
<dbReference type="AlphaFoldDB" id="C7DIG8"/>
<sequence length="196" mass="22185">MRSVFIFWHLIKIMIYESVKITGCRGVYYPAEDSYMLAKIVERKAFGKVLDLGTGTGIQGIVAAKAGCEVYFSDISENALQCAEKNAELNGVHGRFLRSDLFSKVKGRFNTIIFNPPYLESGKEIRYADLDGGVLGRELIDRFLSGVKEFLLPDNTVLLVENSDNDYMREVRSMRALIEARAHYFFEDIVVLSVTF</sequence>
<evidence type="ECO:0000313" key="7">
    <source>
        <dbReference type="Proteomes" id="UP000332487"/>
    </source>
</evidence>
<evidence type="ECO:0000256" key="2">
    <source>
        <dbReference type="ARBA" id="ARBA00022603"/>
    </source>
</evidence>
<dbReference type="Pfam" id="PF05175">
    <property type="entry name" value="MTS"/>
    <property type="match status" value="1"/>
</dbReference>
<dbReference type="NCBIfam" id="TIGR00537">
    <property type="entry name" value="hemK_rel_arch"/>
    <property type="match status" value="1"/>
</dbReference>
<comment type="similarity">
    <text evidence="1">Belongs to the eukaryotic/archaeal PrmC-related family.</text>
</comment>
<dbReference type="EMBL" id="GG697241">
    <property type="protein sequence ID" value="EET89742.1"/>
    <property type="molecule type" value="Genomic_DNA"/>
</dbReference>
<dbReference type="SUPFAM" id="SSF53335">
    <property type="entry name" value="S-adenosyl-L-methionine-dependent methyltransferases"/>
    <property type="match status" value="1"/>
</dbReference>
<evidence type="ECO:0000259" key="5">
    <source>
        <dbReference type="Pfam" id="PF05175"/>
    </source>
</evidence>
<dbReference type="PROSITE" id="PS00092">
    <property type="entry name" value="N6_MTASE"/>
    <property type="match status" value="1"/>
</dbReference>
<evidence type="ECO:0000256" key="4">
    <source>
        <dbReference type="ARBA" id="ARBA00022691"/>
    </source>
</evidence>
<dbReference type="InterPro" id="IPR052190">
    <property type="entry name" value="Euk-Arch_PrmC-MTase"/>
</dbReference>
<proteinExistence type="inferred from homology"/>
<dbReference type="InterPro" id="IPR004557">
    <property type="entry name" value="PrmC-related"/>
</dbReference>
<dbReference type="GO" id="GO:0003676">
    <property type="term" value="F:nucleic acid binding"/>
    <property type="evidence" value="ECO:0007669"/>
    <property type="project" value="InterPro"/>
</dbReference>
<accession>C7DIG8</accession>
<dbReference type="PANTHER" id="PTHR45875:SF1">
    <property type="entry name" value="METHYLTRANSFERASE N6AMT1"/>
    <property type="match status" value="1"/>
</dbReference>
<dbReference type="GO" id="GO:0008757">
    <property type="term" value="F:S-adenosylmethionine-dependent methyltransferase activity"/>
    <property type="evidence" value="ECO:0007669"/>
    <property type="project" value="TreeGrafter"/>
</dbReference>